<reference evidence="1 2" key="1">
    <citation type="journal article" date="2013" name="Nat. Commun.">
        <title>The evolution and pathogenic mechanisms of the rice sheath blight pathogen.</title>
        <authorList>
            <person name="Zheng A."/>
            <person name="Lin R."/>
            <person name="Xu L."/>
            <person name="Qin P."/>
            <person name="Tang C."/>
            <person name="Ai P."/>
            <person name="Zhang D."/>
            <person name="Liu Y."/>
            <person name="Sun Z."/>
            <person name="Feng H."/>
            <person name="Wang Y."/>
            <person name="Chen Y."/>
            <person name="Liang X."/>
            <person name="Fu R."/>
            <person name="Li Q."/>
            <person name="Zhang J."/>
            <person name="Yu X."/>
            <person name="Xie Z."/>
            <person name="Ding L."/>
            <person name="Guan P."/>
            <person name="Tang J."/>
            <person name="Liang Y."/>
            <person name="Wang S."/>
            <person name="Deng Q."/>
            <person name="Li S."/>
            <person name="Zhu J."/>
            <person name="Wang L."/>
            <person name="Liu H."/>
            <person name="Li P."/>
        </authorList>
    </citation>
    <scope>NUCLEOTIDE SEQUENCE [LARGE SCALE GENOMIC DNA]</scope>
    <source>
        <strain evidence="2">AG-1 IA</strain>
    </source>
</reference>
<dbReference type="EMBL" id="AFRT01002248">
    <property type="protein sequence ID" value="ELU38139.1"/>
    <property type="molecule type" value="Genomic_DNA"/>
</dbReference>
<accession>L8WP67</accession>
<keyword evidence="2" id="KW-1185">Reference proteome</keyword>
<gene>
    <name evidence="1" type="ORF">AG1IA_07804</name>
</gene>
<comment type="caution">
    <text evidence="1">The sequence shown here is derived from an EMBL/GenBank/DDBJ whole genome shotgun (WGS) entry which is preliminary data.</text>
</comment>
<dbReference type="AlphaFoldDB" id="L8WP67"/>
<organism evidence="1 2">
    <name type="scientific">Thanatephorus cucumeris (strain AG1-IA)</name>
    <name type="common">Rice sheath blight fungus</name>
    <name type="synonym">Rhizoctonia solani</name>
    <dbReference type="NCBI Taxonomy" id="983506"/>
    <lineage>
        <taxon>Eukaryota</taxon>
        <taxon>Fungi</taxon>
        <taxon>Dikarya</taxon>
        <taxon>Basidiomycota</taxon>
        <taxon>Agaricomycotina</taxon>
        <taxon>Agaricomycetes</taxon>
        <taxon>Cantharellales</taxon>
        <taxon>Ceratobasidiaceae</taxon>
        <taxon>Rhizoctonia</taxon>
        <taxon>Rhizoctonia solani AG-1</taxon>
    </lineage>
</organism>
<proteinExistence type="predicted"/>
<evidence type="ECO:0000313" key="1">
    <source>
        <dbReference type="EMBL" id="ELU38139.1"/>
    </source>
</evidence>
<evidence type="ECO:0000313" key="2">
    <source>
        <dbReference type="Proteomes" id="UP000011668"/>
    </source>
</evidence>
<dbReference type="Proteomes" id="UP000011668">
    <property type="component" value="Unassembled WGS sequence"/>
</dbReference>
<sequence>MPNLPTIRMPYELCECQNCCQWHWHLLSKNQSEVIAAINLTNVFTVEDPGIGFMNIEPCRRDGLVLYNIVK</sequence>
<name>L8WP67_THACA</name>
<dbReference type="HOGENOM" id="CLU_2741786_0_0_1"/>
<protein>
    <submittedName>
        <fullName evidence="1">Uncharacterized protein</fullName>
    </submittedName>
</protein>